<dbReference type="RefSeq" id="WP_076387490.1">
    <property type="nucleotide sequence ID" value="NZ_FTOI01000010.1"/>
</dbReference>
<organism evidence="1 2">
    <name type="scientific">Kaistella chaponensis</name>
    <dbReference type="NCBI Taxonomy" id="713588"/>
    <lineage>
        <taxon>Bacteria</taxon>
        <taxon>Pseudomonadati</taxon>
        <taxon>Bacteroidota</taxon>
        <taxon>Flavobacteriia</taxon>
        <taxon>Flavobacteriales</taxon>
        <taxon>Weeksellaceae</taxon>
        <taxon>Chryseobacterium group</taxon>
        <taxon>Kaistella</taxon>
    </lineage>
</organism>
<reference evidence="2" key="1">
    <citation type="submission" date="2017-01" db="EMBL/GenBank/DDBJ databases">
        <authorList>
            <person name="Varghese N."/>
            <person name="Submissions S."/>
        </authorList>
    </citation>
    <scope>NUCLEOTIDE SEQUENCE [LARGE SCALE GENOMIC DNA]</scope>
    <source>
        <strain evidence="2">DSM 23145</strain>
    </source>
</reference>
<dbReference type="Pfam" id="PF13692">
    <property type="entry name" value="Glyco_trans_1_4"/>
    <property type="match status" value="1"/>
</dbReference>
<dbReference type="AlphaFoldDB" id="A0A1N7MTQ3"/>
<dbReference type="Proteomes" id="UP000185839">
    <property type="component" value="Unassembled WGS sequence"/>
</dbReference>
<dbReference type="SUPFAM" id="SSF53756">
    <property type="entry name" value="UDP-Glycosyltransferase/glycogen phosphorylase"/>
    <property type="match status" value="1"/>
</dbReference>
<dbReference type="OrthoDB" id="9816564at2"/>
<evidence type="ECO:0000313" key="2">
    <source>
        <dbReference type="Proteomes" id="UP000185839"/>
    </source>
</evidence>
<name>A0A1N7MTQ3_9FLAO</name>
<proteinExistence type="predicted"/>
<protein>
    <submittedName>
        <fullName evidence="1">UDP-galactopyranose mutase</fullName>
    </submittedName>
</protein>
<dbReference type="Gene3D" id="3.40.50.2000">
    <property type="entry name" value="Glycogen Phosphorylase B"/>
    <property type="match status" value="1"/>
</dbReference>
<keyword evidence="2" id="KW-1185">Reference proteome</keyword>
<dbReference type="EMBL" id="FTOI01000010">
    <property type="protein sequence ID" value="SIS89524.1"/>
    <property type="molecule type" value="Genomic_DNA"/>
</dbReference>
<accession>A0A1N7MTQ3</accession>
<gene>
    <name evidence="1" type="ORF">SAMN05421789_11034</name>
</gene>
<evidence type="ECO:0000313" key="1">
    <source>
        <dbReference type="EMBL" id="SIS89524.1"/>
    </source>
</evidence>
<sequence>MNNYLDSSKRLPIYDMIIFCHLRWDFVYQRPQHLITRLSSQYKILVVEEPIGRSDKKSEIIEISPSLHVLKPHIDHLDELGSYLKSILKDSKYLVGWFYSAAFVSVLNTFDFETVVYDCMDELTLFKGASPELLVQENSLLSAADIVFTGGKSLYESKKEKHHNVFCFPSSVDVSHFSNEEIEHIEKPGDLKNINSPIIGYYGVIDERIDLELLQQTALQNPNASLVMIGPICKIEESDLPRTENIHYLGMKSYEELPQYLHFFDVAMMPFALNDSTKFISPTKTLEYMAAMKPIISTKIKDVVTEYSDCVSLIDNADDFSISIEQPMTDFHAKYEQILENTSWDRTAEKMCTIINKVLA</sequence>
<dbReference type="STRING" id="713588.SAMN05421789_11034"/>